<evidence type="ECO:0000313" key="1">
    <source>
        <dbReference type="EMBL" id="KLT45570.1"/>
    </source>
</evidence>
<accession>A0A0J0XWX7</accession>
<reference evidence="1 2" key="1">
    <citation type="submission" date="2015-03" db="EMBL/GenBank/DDBJ databases">
        <title>Genomics and transcriptomics of the oil-accumulating basidiomycete yeast T. oleaginosus allow insights into substrate utilization and the diverse evolutionary trajectories of mating systems in fungi.</title>
        <authorList>
            <consortium name="DOE Joint Genome Institute"/>
            <person name="Kourist R."/>
            <person name="Kracht O."/>
            <person name="Bracharz F."/>
            <person name="Lipzen A."/>
            <person name="Nolan M."/>
            <person name="Ohm R."/>
            <person name="Grigoriev I."/>
            <person name="Sun S."/>
            <person name="Heitman J."/>
            <person name="Bruck T."/>
            <person name="Nowrousian M."/>
        </authorList>
    </citation>
    <scope>NUCLEOTIDE SEQUENCE [LARGE SCALE GENOMIC DNA]</scope>
    <source>
        <strain evidence="1 2">IBC0246</strain>
    </source>
</reference>
<evidence type="ECO:0000313" key="2">
    <source>
        <dbReference type="Proteomes" id="UP000053611"/>
    </source>
</evidence>
<name>A0A0J0XWX7_9TREE</name>
<feature type="non-terminal residue" evidence="1">
    <location>
        <position position="178"/>
    </location>
</feature>
<sequence>MIHHSSTAVLLDNHVQAQSKLTHTSIPALHLILQHSATFNPLSTVRVNHSYPRLLATNRCRSSNRTSGDRALNCLSRESPQSLSAAPSAKHPRSPQSHSAYLLWLPGHMITACWKSRACKHRSYLNEVGLLGLNVVGMPGPTKLSSPSSDASAAVAPARSRTVCASSYGRWEEGMTPA</sequence>
<dbReference type="GeneID" id="28982660"/>
<gene>
    <name evidence="1" type="ORF">CC85DRAFT_282650</name>
</gene>
<dbReference type="EMBL" id="KQ087181">
    <property type="protein sequence ID" value="KLT45570.1"/>
    <property type="molecule type" value="Genomic_DNA"/>
</dbReference>
<organism evidence="1 2">
    <name type="scientific">Cutaneotrichosporon oleaginosum</name>
    <dbReference type="NCBI Taxonomy" id="879819"/>
    <lineage>
        <taxon>Eukaryota</taxon>
        <taxon>Fungi</taxon>
        <taxon>Dikarya</taxon>
        <taxon>Basidiomycota</taxon>
        <taxon>Agaricomycotina</taxon>
        <taxon>Tremellomycetes</taxon>
        <taxon>Trichosporonales</taxon>
        <taxon>Trichosporonaceae</taxon>
        <taxon>Cutaneotrichosporon</taxon>
    </lineage>
</organism>
<protein>
    <submittedName>
        <fullName evidence="1">Uncharacterized protein</fullName>
    </submittedName>
</protein>
<proteinExistence type="predicted"/>
<dbReference type="AlphaFoldDB" id="A0A0J0XWX7"/>
<keyword evidence="2" id="KW-1185">Reference proteome</keyword>
<dbReference type="Proteomes" id="UP000053611">
    <property type="component" value="Unassembled WGS sequence"/>
</dbReference>